<dbReference type="Proteomes" id="UP001596337">
    <property type="component" value="Unassembled WGS sequence"/>
</dbReference>
<reference evidence="2" key="1">
    <citation type="journal article" date="2019" name="Int. J. Syst. Evol. Microbiol.">
        <title>The Global Catalogue of Microorganisms (GCM) 10K type strain sequencing project: providing services to taxonomists for standard genome sequencing and annotation.</title>
        <authorList>
            <consortium name="The Broad Institute Genomics Platform"/>
            <consortium name="The Broad Institute Genome Sequencing Center for Infectious Disease"/>
            <person name="Wu L."/>
            <person name="Ma J."/>
        </authorList>
    </citation>
    <scope>NUCLEOTIDE SEQUENCE [LARGE SCALE GENOMIC DNA]</scope>
    <source>
        <strain evidence="2">KCTC 32255</strain>
    </source>
</reference>
<name>A0ABW2BUQ0_9PSEU</name>
<evidence type="ECO:0000313" key="2">
    <source>
        <dbReference type="Proteomes" id="UP001596337"/>
    </source>
</evidence>
<keyword evidence="2" id="KW-1185">Reference proteome</keyword>
<gene>
    <name evidence="1" type="ORF">ACFQGD_06260</name>
</gene>
<sequence length="154" mass="16650">MTKYTVTAKRWARGWELHIDGVGVTQSRSLAGAESMAREYIAFALDIDAENSFDVDVVPELDAELAQEIRAAREQVRVAARQQQEAAAQQRDVAKKLSGTGLTGREIAAVLGMSPQRVSQLLSDTQGHKAVASRKAALSASAKVAEMQNASVRR</sequence>
<proteinExistence type="predicted"/>
<protein>
    <recommendedName>
        <fullName evidence="3">Sigma-70, region 4</fullName>
    </recommendedName>
</protein>
<accession>A0ABW2BUQ0</accession>
<organism evidence="1 2">
    <name type="scientific">Haloechinothrix salitolerans</name>
    <dbReference type="NCBI Taxonomy" id="926830"/>
    <lineage>
        <taxon>Bacteria</taxon>
        <taxon>Bacillati</taxon>
        <taxon>Actinomycetota</taxon>
        <taxon>Actinomycetes</taxon>
        <taxon>Pseudonocardiales</taxon>
        <taxon>Pseudonocardiaceae</taxon>
        <taxon>Haloechinothrix</taxon>
    </lineage>
</organism>
<dbReference type="RefSeq" id="WP_345399506.1">
    <property type="nucleotide sequence ID" value="NZ_BAABLA010000090.1"/>
</dbReference>
<comment type="caution">
    <text evidence="1">The sequence shown here is derived from an EMBL/GenBank/DDBJ whole genome shotgun (WGS) entry which is preliminary data.</text>
</comment>
<evidence type="ECO:0000313" key="1">
    <source>
        <dbReference type="EMBL" id="MFC6866746.1"/>
    </source>
</evidence>
<evidence type="ECO:0008006" key="3">
    <source>
        <dbReference type="Google" id="ProtNLM"/>
    </source>
</evidence>
<dbReference type="EMBL" id="JBHSXX010000001">
    <property type="protein sequence ID" value="MFC6866746.1"/>
    <property type="molecule type" value="Genomic_DNA"/>
</dbReference>